<keyword evidence="2" id="KW-1185">Reference proteome</keyword>
<comment type="caution">
    <text evidence="1">The sequence shown here is derived from an EMBL/GenBank/DDBJ whole genome shotgun (WGS) entry which is preliminary data.</text>
</comment>
<sequence>MSRNSLNNGHRGQQNCMKLLFAANTDSTHDKPQSVKSLVLGNVGYFTQNDRPECHKSIMGFHSGSLSGGSFTWMSKSFTSWDLRGQIPMRVEE</sequence>
<accession>A0AAV6V1Q6</accession>
<gene>
    <name evidence="1" type="ORF">JTE90_022055</name>
</gene>
<dbReference type="EMBL" id="JAFNEN010000185">
    <property type="protein sequence ID" value="KAG8190414.1"/>
    <property type="molecule type" value="Genomic_DNA"/>
</dbReference>
<protein>
    <submittedName>
        <fullName evidence="1">Uncharacterized protein</fullName>
    </submittedName>
</protein>
<reference evidence="1 2" key="1">
    <citation type="journal article" date="2022" name="Nat. Ecol. Evol.">
        <title>A masculinizing supergene underlies an exaggerated male reproductive morph in a spider.</title>
        <authorList>
            <person name="Hendrickx F."/>
            <person name="De Corte Z."/>
            <person name="Sonet G."/>
            <person name="Van Belleghem S.M."/>
            <person name="Kostlbacher S."/>
            <person name="Vangestel C."/>
        </authorList>
    </citation>
    <scope>NUCLEOTIDE SEQUENCE [LARGE SCALE GENOMIC DNA]</scope>
    <source>
        <strain evidence="1">W744_W776</strain>
    </source>
</reference>
<evidence type="ECO:0000313" key="2">
    <source>
        <dbReference type="Proteomes" id="UP000827092"/>
    </source>
</evidence>
<proteinExistence type="predicted"/>
<name>A0AAV6V1Q6_9ARAC</name>
<organism evidence="1 2">
    <name type="scientific">Oedothorax gibbosus</name>
    <dbReference type="NCBI Taxonomy" id="931172"/>
    <lineage>
        <taxon>Eukaryota</taxon>
        <taxon>Metazoa</taxon>
        <taxon>Ecdysozoa</taxon>
        <taxon>Arthropoda</taxon>
        <taxon>Chelicerata</taxon>
        <taxon>Arachnida</taxon>
        <taxon>Araneae</taxon>
        <taxon>Araneomorphae</taxon>
        <taxon>Entelegynae</taxon>
        <taxon>Araneoidea</taxon>
        <taxon>Linyphiidae</taxon>
        <taxon>Erigoninae</taxon>
        <taxon>Oedothorax</taxon>
    </lineage>
</organism>
<dbReference type="AlphaFoldDB" id="A0AAV6V1Q6"/>
<evidence type="ECO:0000313" key="1">
    <source>
        <dbReference type="EMBL" id="KAG8190414.1"/>
    </source>
</evidence>
<dbReference type="Proteomes" id="UP000827092">
    <property type="component" value="Unassembled WGS sequence"/>
</dbReference>